<proteinExistence type="predicted"/>
<comment type="caution">
    <text evidence="2">The sequence shown here is derived from an EMBL/GenBank/DDBJ whole genome shotgun (WGS) entry which is preliminary data.</text>
</comment>
<keyword evidence="1" id="KW-0732">Signal</keyword>
<dbReference type="Proteomes" id="UP001498398">
    <property type="component" value="Unassembled WGS sequence"/>
</dbReference>
<organism evidence="2 3">
    <name type="scientific">Marasmiellus scandens</name>
    <dbReference type="NCBI Taxonomy" id="2682957"/>
    <lineage>
        <taxon>Eukaryota</taxon>
        <taxon>Fungi</taxon>
        <taxon>Dikarya</taxon>
        <taxon>Basidiomycota</taxon>
        <taxon>Agaricomycotina</taxon>
        <taxon>Agaricomycetes</taxon>
        <taxon>Agaricomycetidae</taxon>
        <taxon>Agaricales</taxon>
        <taxon>Marasmiineae</taxon>
        <taxon>Omphalotaceae</taxon>
        <taxon>Marasmiellus</taxon>
    </lineage>
</organism>
<accession>A0ABR1JMK3</accession>
<evidence type="ECO:0000313" key="3">
    <source>
        <dbReference type="Proteomes" id="UP001498398"/>
    </source>
</evidence>
<protein>
    <submittedName>
        <fullName evidence="2">Uncharacterized protein</fullName>
    </submittedName>
</protein>
<feature type="chain" id="PRO_5045397764" evidence="1">
    <location>
        <begin position="25"/>
        <end position="252"/>
    </location>
</feature>
<gene>
    <name evidence="2" type="ORF">VKT23_007265</name>
</gene>
<sequence length="252" mass="29210">MSQILKRLLYFILVTTSFLRSITAAPLPNTIIIQNQANDWRIQDIEVELDFDYENTDRVIHAENTLLADMSVSKTQTRVFLDLDADFTNNNVHGKHKEPRSHVRVSLDFTRAPSSWWKWKTWSHWWKIDEQGSGTLEPEPECRALNSDPGSRHLHHQYQLRQSGDTKAFDLSVPLSSSEPDVFNEGEPEATPRLTATRTRTLEVTVEYRREAARIFNLQRVGMMAKERLKLQWTMIRGVLRDLFSDVGGPYV</sequence>
<evidence type="ECO:0000256" key="1">
    <source>
        <dbReference type="SAM" id="SignalP"/>
    </source>
</evidence>
<feature type="signal peptide" evidence="1">
    <location>
        <begin position="1"/>
        <end position="24"/>
    </location>
</feature>
<name>A0ABR1JMK3_9AGAR</name>
<evidence type="ECO:0000313" key="2">
    <source>
        <dbReference type="EMBL" id="KAK7462677.1"/>
    </source>
</evidence>
<dbReference type="EMBL" id="JBANRG010000010">
    <property type="protein sequence ID" value="KAK7462677.1"/>
    <property type="molecule type" value="Genomic_DNA"/>
</dbReference>
<keyword evidence="3" id="KW-1185">Reference proteome</keyword>
<reference evidence="2 3" key="1">
    <citation type="submission" date="2024-01" db="EMBL/GenBank/DDBJ databases">
        <title>A draft genome for the cacao thread blight pathogen Marasmiellus scandens.</title>
        <authorList>
            <person name="Baruah I.K."/>
            <person name="Leung J."/>
            <person name="Bukari Y."/>
            <person name="Amoako-Attah I."/>
            <person name="Meinhardt L.W."/>
            <person name="Bailey B.A."/>
            <person name="Cohen S.P."/>
        </authorList>
    </citation>
    <scope>NUCLEOTIDE SEQUENCE [LARGE SCALE GENOMIC DNA]</scope>
    <source>
        <strain evidence="2 3">GH-19</strain>
    </source>
</reference>